<name>A0A0F9LFD2_9ZZZZ</name>
<feature type="non-terminal residue" evidence="1">
    <location>
        <position position="117"/>
    </location>
</feature>
<evidence type="ECO:0000313" key="1">
    <source>
        <dbReference type="EMBL" id="KKM26175.1"/>
    </source>
</evidence>
<dbReference type="AlphaFoldDB" id="A0A0F9LFD2"/>
<organism evidence="1">
    <name type="scientific">marine sediment metagenome</name>
    <dbReference type="NCBI Taxonomy" id="412755"/>
    <lineage>
        <taxon>unclassified sequences</taxon>
        <taxon>metagenomes</taxon>
        <taxon>ecological metagenomes</taxon>
    </lineage>
</organism>
<gene>
    <name evidence="1" type="ORF">LCGC14_1587380</name>
</gene>
<protein>
    <submittedName>
        <fullName evidence="1">Uncharacterized protein</fullName>
    </submittedName>
</protein>
<proteinExistence type="predicted"/>
<dbReference type="EMBL" id="LAZR01012564">
    <property type="protein sequence ID" value="KKM26175.1"/>
    <property type="molecule type" value="Genomic_DNA"/>
</dbReference>
<reference evidence="1" key="1">
    <citation type="journal article" date="2015" name="Nature">
        <title>Complex archaea that bridge the gap between prokaryotes and eukaryotes.</title>
        <authorList>
            <person name="Spang A."/>
            <person name="Saw J.H."/>
            <person name="Jorgensen S.L."/>
            <person name="Zaremba-Niedzwiedzka K."/>
            <person name="Martijn J."/>
            <person name="Lind A.E."/>
            <person name="van Eijk R."/>
            <person name="Schleper C."/>
            <person name="Guy L."/>
            <person name="Ettema T.J."/>
        </authorList>
    </citation>
    <scope>NUCLEOTIDE SEQUENCE</scope>
</reference>
<sequence length="117" mass="12695">MFRQLATILHVLLQQSEEAGGAFVFDPVPQLDETRTDEPGIVQSLGAAFLIALAGPDHPAAERANRLLDEMAASSKWAAIAGFYQEGIELIRQELATVCEREPGFGDCLRGLAEWVA</sequence>
<comment type="caution">
    <text evidence="1">The sequence shown here is derived from an EMBL/GenBank/DDBJ whole genome shotgun (WGS) entry which is preliminary data.</text>
</comment>
<accession>A0A0F9LFD2</accession>